<feature type="region of interest" description="Disordered" evidence="1">
    <location>
        <begin position="167"/>
        <end position="218"/>
    </location>
</feature>
<feature type="compositionally biased region" description="Basic and acidic residues" evidence="1">
    <location>
        <begin position="169"/>
        <end position="181"/>
    </location>
</feature>
<feature type="region of interest" description="Disordered" evidence="1">
    <location>
        <begin position="1"/>
        <end position="68"/>
    </location>
</feature>
<protein>
    <submittedName>
        <fullName evidence="3">Histone-lysine N-methyltransferase 2C-like</fullName>
    </submittedName>
</protein>
<name>A0ABM0Q1W0_GALVR</name>
<evidence type="ECO:0000313" key="3">
    <source>
        <dbReference type="RefSeq" id="XP_008562351.1"/>
    </source>
</evidence>
<gene>
    <name evidence="3" type="primary">LOC103582576</name>
</gene>
<evidence type="ECO:0000313" key="2">
    <source>
        <dbReference type="Proteomes" id="UP000694923"/>
    </source>
</evidence>
<feature type="region of interest" description="Disordered" evidence="1">
    <location>
        <begin position="249"/>
        <end position="282"/>
    </location>
</feature>
<reference evidence="3" key="1">
    <citation type="submission" date="2025-08" db="UniProtKB">
        <authorList>
            <consortium name="RefSeq"/>
        </authorList>
    </citation>
    <scope>IDENTIFICATION</scope>
</reference>
<dbReference type="GeneID" id="103582576"/>
<sequence>VQVHTEEQQKSNSPESLDTDGLLISESSPNKMNTELETQISHEVKSEKMEMSSKAMHVCHEDQDEDKMEVTENIEVPAHQLIVQQEELQLLEDPKAVVSKEESRPPKLTTDSVTVPPETLVSPREERTLLHSNEQLVMERVQEEMEQKENSEFSTGFMNFEMTPATESCMKDDSGQGDKSIKSSSETDSLFSSSADTSKAYVSSSPTRSSDLPSHDMLHSCPSALGSSAGSIMPTTYISVTPKIGMGKPAITKRKFSPGRPRSKQGAWSTHNTVSPPSWSPDISEGREIFKPRQLPGSAIWSIKVGRGSGFPGKRRPRGAGLSGRGGRGRSKLKSGIGAVVLPG</sequence>
<feature type="compositionally biased region" description="Basic and acidic residues" evidence="1">
    <location>
        <begin position="40"/>
        <end position="51"/>
    </location>
</feature>
<dbReference type="RefSeq" id="XP_008562351.1">
    <property type="nucleotide sequence ID" value="XM_008564129.1"/>
</dbReference>
<organism evidence="2 3">
    <name type="scientific">Galeopterus variegatus</name>
    <name type="common">Malayan flying lemur</name>
    <name type="synonym">Cynocephalus variegatus</name>
    <dbReference type="NCBI Taxonomy" id="482537"/>
    <lineage>
        <taxon>Eukaryota</taxon>
        <taxon>Metazoa</taxon>
        <taxon>Chordata</taxon>
        <taxon>Craniata</taxon>
        <taxon>Vertebrata</taxon>
        <taxon>Euteleostomi</taxon>
        <taxon>Mammalia</taxon>
        <taxon>Eutheria</taxon>
        <taxon>Euarchontoglires</taxon>
        <taxon>Dermoptera</taxon>
        <taxon>Cynocephalidae</taxon>
        <taxon>Galeopterus</taxon>
    </lineage>
</organism>
<feature type="region of interest" description="Disordered" evidence="1">
    <location>
        <begin position="306"/>
        <end position="344"/>
    </location>
</feature>
<feature type="compositionally biased region" description="Low complexity" evidence="1">
    <location>
        <begin position="203"/>
        <end position="212"/>
    </location>
</feature>
<feature type="compositionally biased region" description="Basic and acidic residues" evidence="1">
    <location>
        <begin position="94"/>
        <end position="105"/>
    </location>
</feature>
<feature type="non-terminal residue" evidence="3">
    <location>
        <position position="344"/>
    </location>
</feature>
<dbReference type="Proteomes" id="UP000694923">
    <property type="component" value="Unplaced"/>
</dbReference>
<keyword evidence="2" id="KW-1185">Reference proteome</keyword>
<feature type="compositionally biased region" description="Polar residues" evidence="1">
    <location>
        <begin position="25"/>
        <end position="39"/>
    </location>
</feature>
<feature type="compositionally biased region" description="Basic residues" evidence="1">
    <location>
        <begin position="251"/>
        <end position="263"/>
    </location>
</feature>
<feature type="non-terminal residue" evidence="3">
    <location>
        <position position="1"/>
    </location>
</feature>
<feature type="compositionally biased region" description="Polar residues" evidence="1">
    <location>
        <begin position="266"/>
        <end position="277"/>
    </location>
</feature>
<evidence type="ECO:0000256" key="1">
    <source>
        <dbReference type="SAM" id="MobiDB-lite"/>
    </source>
</evidence>
<feature type="region of interest" description="Disordered" evidence="1">
    <location>
        <begin position="94"/>
        <end position="123"/>
    </location>
</feature>
<feature type="compositionally biased region" description="Low complexity" evidence="1">
    <location>
        <begin position="183"/>
        <end position="194"/>
    </location>
</feature>
<accession>A0ABM0Q1W0</accession>
<proteinExistence type="predicted"/>